<protein>
    <submittedName>
        <fullName evidence="1">Uncharacterized protein</fullName>
    </submittedName>
</protein>
<evidence type="ECO:0000313" key="1">
    <source>
        <dbReference type="EnsemblMetazoa" id="GMOY011443-PA"/>
    </source>
</evidence>
<dbReference type="AlphaFoldDB" id="A0A1B0GDR9"/>
<dbReference type="EMBL" id="CCAG010012021">
    <property type="status" value="NOT_ANNOTATED_CDS"/>
    <property type="molecule type" value="Genomic_DNA"/>
</dbReference>
<accession>A0A1B0GDR9</accession>
<dbReference type="EnsemblMetazoa" id="GMOY011443-RA">
    <property type="protein sequence ID" value="GMOY011443-PA"/>
    <property type="gene ID" value="GMOY011443"/>
</dbReference>
<dbReference type="EMBL" id="CCAG010012023">
    <property type="status" value="NOT_ANNOTATED_CDS"/>
    <property type="molecule type" value="Genomic_DNA"/>
</dbReference>
<dbReference type="EMBL" id="CCAG010012019">
    <property type="status" value="NOT_ANNOTATED_CDS"/>
    <property type="molecule type" value="Genomic_DNA"/>
</dbReference>
<dbReference type="VEuPathDB" id="VectorBase:GMOY011443"/>
<proteinExistence type="predicted"/>
<evidence type="ECO:0000313" key="2">
    <source>
        <dbReference type="Proteomes" id="UP000092444"/>
    </source>
</evidence>
<reference evidence="1" key="1">
    <citation type="submission" date="2020-05" db="UniProtKB">
        <authorList>
            <consortium name="EnsemblMetazoa"/>
        </authorList>
    </citation>
    <scope>IDENTIFICATION</scope>
    <source>
        <strain evidence="1">Yale</strain>
    </source>
</reference>
<dbReference type="Proteomes" id="UP000092444">
    <property type="component" value="Unassembled WGS sequence"/>
</dbReference>
<name>A0A1B0GDR9_GLOMM</name>
<dbReference type="EMBL" id="CCAG010012022">
    <property type="status" value="NOT_ANNOTATED_CDS"/>
    <property type="molecule type" value="Genomic_DNA"/>
</dbReference>
<dbReference type="EMBL" id="CCAG010012020">
    <property type="status" value="NOT_ANNOTATED_CDS"/>
    <property type="molecule type" value="Genomic_DNA"/>
</dbReference>
<sequence>MYGSLNFIYTTEIMNIYFAARKLPKKNIHLSPALNIRKMYSLYAEKCEENNQPFVNEWACRKVFNTEFIYISMLLKNTHAKNAIYLKGEIEACSNEEEKLHLRQSHELRLQSAERARNCLAVGQKKAKENLIISEICTYTTWVSLISIITILRRKCGMQPQLQDVHMKDAITQKHVLTSCDSCSGENHHKFLVSGHFFLPNEPEFGLMQMKMEKANYIYNPKRYYELIEKCRRRNTFSSTIRRVKNTGGESVSWLQIQWMNHYKIFFKTALDNSKFHVLNRSPKRIRPKIYEYIKLLLKLDLKNS</sequence>
<organism evidence="1 2">
    <name type="scientific">Glossina morsitans morsitans</name>
    <name type="common">Savannah tsetse fly</name>
    <dbReference type="NCBI Taxonomy" id="37546"/>
    <lineage>
        <taxon>Eukaryota</taxon>
        <taxon>Metazoa</taxon>
        <taxon>Ecdysozoa</taxon>
        <taxon>Arthropoda</taxon>
        <taxon>Hexapoda</taxon>
        <taxon>Insecta</taxon>
        <taxon>Pterygota</taxon>
        <taxon>Neoptera</taxon>
        <taxon>Endopterygota</taxon>
        <taxon>Diptera</taxon>
        <taxon>Brachycera</taxon>
        <taxon>Muscomorpha</taxon>
        <taxon>Hippoboscoidea</taxon>
        <taxon>Glossinidae</taxon>
        <taxon>Glossina</taxon>
    </lineage>
</organism>
<keyword evidence="2" id="KW-1185">Reference proteome</keyword>